<keyword evidence="2" id="KW-1185">Reference proteome</keyword>
<evidence type="ECO:0000313" key="2">
    <source>
        <dbReference type="Proteomes" id="UP001604267"/>
    </source>
</evidence>
<dbReference type="Proteomes" id="UP001604267">
    <property type="component" value="Unassembled WGS sequence"/>
</dbReference>
<dbReference type="RefSeq" id="WP_392819535.1">
    <property type="nucleotide sequence ID" value="NZ_JBICYV010000012.1"/>
</dbReference>
<reference evidence="1 2" key="1">
    <citation type="submission" date="2024-10" db="EMBL/GenBank/DDBJ databases">
        <title>The Natural Products Discovery Center: Release of the First 8490 Sequenced Strains for Exploring Actinobacteria Biosynthetic Diversity.</title>
        <authorList>
            <person name="Kalkreuter E."/>
            <person name="Kautsar S.A."/>
            <person name="Yang D."/>
            <person name="Bader C.D."/>
            <person name="Teijaro C.N."/>
            <person name="Fluegel L."/>
            <person name="Davis C.M."/>
            <person name="Simpson J.R."/>
            <person name="Lauterbach L."/>
            <person name="Steele A.D."/>
            <person name="Gui C."/>
            <person name="Meng S."/>
            <person name="Li G."/>
            <person name="Viehrig K."/>
            <person name="Ye F."/>
            <person name="Su P."/>
            <person name="Kiefer A.F."/>
            <person name="Nichols A."/>
            <person name="Cepeda A.J."/>
            <person name="Yan W."/>
            <person name="Fan B."/>
            <person name="Jiang Y."/>
            <person name="Adhikari A."/>
            <person name="Zheng C.-J."/>
            <person name="Schuster L."/>
            <person name="Cowan T.M."/>
            <person name="Smanski M.J."/>
            <person name="Chevrette M.G."/>
            <person name="De Carvalho L.P.S."/>
            <person name="Shen B."/>
        </authorList>
    </citation>
    <scope>NUCLEOTIDE SEQUENCE [LARGE SCALE GENOMIC DNA]</scope>
    <source>
        <strain evidence="1 2">NPDC048320</strain>
    </source>
</reference>
<sequence length="41" mass="4076">MSDLTLFTDTTLPAAASPTAEMTAPVVHGAVIISAVESAST</sequence>
<name>A0ABW7BCE3_9ACTN</name>
<dbReference type="EMBL" id="JBICYV010000012">
    <property type="protein sequence ID" value="MFG3013572.1"/>
    <property type="molecule type" value="Genomic_DNA"/>
</dbReference>
<comment type="caution">
    <text evidence="1">The sequence shown here is derived from an EMBL/GenBank/DDBJ whole genome shotgun (WGS) entry which is preliminary data.</text>
</comment>
<organism evidence="1 2">
    <name type="scientific">Streptomyces cinerochromogenes</name>
    <dbReference type="NCBI Taxonomy" id="66422"/>
    <lineage>
        <taxon>Bacteria</taxon>
        <taxon>Bacillati</taxon>
        <taxon>Actinomycetota</taxon>
        <taxon>Actinomycetes</taxon>
        <taxon>Kitasatosporales</taxon>
        <taxon>Streptomycetaceae</taxon>
        <taxon>Streptomyces</taxon>
    </lineage>
</organism>
<evidence type="ECO:0000313" key="1">
    <source>
        <dbReference type="EMBL" id="MFG3013572.1"/>
    </source>
</evidence>
<accession>A0ABW7BCE3</accession>
<proteinExistence type="predicted"/>
<protein>
    <submittedName>
        <fullName evidence="1">Uncharacterized protein</fullName>
    </submittedName>
</protein>
<gene>
    <name evidence="1" type="ORF">ACGFZB_24540</name>
</gene>